<evidence type="ECO:0000256" key="2">
    <source>
        <dbReference type="SAM" id="MobiDB-lite"/>
    </source>
</evidence>
<reference evidence="3" key="1">
    <citation type="submission" date="2019-05" db="EMBL/GenBank/DDBJ databases">
        <title>Annotation for the trematode Paragonimus heterotremus.</title>
        <authorList>
            <person name="Choi Y.-J."/>
        </authorList>
    </citation>
    <scope>NUCLEOTIDE SEQUENCE</scope>
    <source>
        <strain evidence="3">LC</strain>
    </source>
</reference>
<comment type="caution">
    <text evidence="3">The sequence shown here is derived from an EMBL/GenBank/DDBJ whole genome shotgun (WGS) entry which is preliminary data.</text>
</comment>
<dbReference type="OrthoDB" id="6238461at2759"/>
<evidence type="ECO:0000256" key="1">
    <source>
        <dbReference type="SAM" id="Coils"/>
    </source>
</evidence>
<protein>
    <submittedName>
        <fullName evidence="3">Uncharacterized protein</fullName>
    </submittedName>
</protein>
<evidence type="ECO:0000313" key="4">
    <source>
        <dbReference type="Proteomes" id="UP000748531"/>
    </source>
</evidence>
<evidence type="ECO:0000313" key="3">
    <source>
        <dbReference type="EMBL" id="KAF5403996.1"/>
    </source>
</evidence>
<dbReference type="Proteomes" id="UP000748531">
    <property type="component" value="Unassembled WGS sequence"/>
</dbReference>
<feature type="coiled-coil region" evidence="1">
    <location>
        <begin position="67"/>
        <end position="104"/>
    </location>
</feature>
<keyword evidence="1" id="KW-0175">Coiled coil</keyword>
<feature type="region of interest" description="Disordered" evidence="2">
    <location>
        <begin position="40"/>
        <end position="61"/>
    </location>
</feature>
<accession>A0A8J4TL75</accession>
<organism evidence="3 4">
    <name type="scientific">Paragonimus heterotremus</name>
    <dbReference type="NCBI Taxonomy" id="100268"/>
    <lineage>
        <taxon>Eukaryota</taxon>
        <taxon>Metazoa</taxon>
        <taxon>Spiralia</taxon>
        <taxon>Lophotrochozoa</taxon>
        <taxon>Platyhelminthes</taxon>
        <taxon>Trematoda</taxon>
        <taxon>Digenea</taxon>
        <taxon>Plagiorchiida</taxon>
        <taxon>Troglotremata</taxon>
        <taxon>Troglotrematidae</taxon>
        <taxon>Paragonimus</taxon>
    </lineage>
</organism>
<dbReference type="AlphaFoldDB" id="A0A8J4TL75"/>
<dbReference type="EMBL" id="LUCH01000937">
    <property type="protein sequence ID" value="KAF5403996.1"/>
    <property type="molecule type" value="Genomic_DNA"/>
</dbReference>
<proteinExistence type="predicted"/>
<sequence>MSNFPTVSGLPPELRIDLTELAEDLLALQLDEVLYLNTSSNSGGGRGSDSIQNSPSAHVSSISSPMLTDLIRRANKMRANIQRAQDAARKLNACELDLESQEKLLLAMSTSCITKRHLICLLKRDLSRFFKDPSSAYFDSP</sequence>
<gene>
    <name evidence="3" type="ORF">PHET_02275</name>
</gene>
<keyword evidence="4" id="KW-1185">Reference proteome</keyword>
<name>A0A8J4TL75_9TREM</name>
<feature type="compositionally biased region" description="Low complexity" evidence="2">
    <location>
        <begin position="48"/>
        <end position="61"/>
    </location>
</feature>